<keyword evidence="2" id="KW-1185">Reference proteome</keyword>
<protein>
    <submittedName>
        <fullName evidence="1">Uncharacterized protein</fullName>
    </submittedName>
</protein>
<evidence type="ECO:0000313" key="2">
    <source>
        <dbReference type="Proteomes" id="UP000092445"/>
    </source>
</evidence>
<name>A0A1A9ZCC8_GLOPL</name>
<evidence type="ECO:0000313" key="1">
    <source>
        <dbReference type="EnsemblMetazoa" id="GPAI010399-PA"/>
    </source>
</evidence>
<dbReference type="EnsemblMetazoa" id="GPAI010399-RA">
    <property type="protein sequence ID" value="GPAI010399-PA"/>
    <property type="gene ID" value="GPAI010399"/>
</dbReference>
<accession>A0A1A9ZCC8</accession>
<reference evidence="1" key="2">
    <citation type="submission" date="2020-05" db="UniProtKB">
        <authorList>
            <consortium name="EnsemblMetazoa"/>
        </authorList>
    </citation>
    <scope>IDENTIFICATION</scope>
    <source>
        <strain evidence="1">IAEA</strain>
    </source>
</reference>
<sequence>MLRDKLNFKQLIVKLCRDVAKASRGNCCKLVLLRSKRSSESICHKSGTASNCGLCDRSKVRRFTTCVNDAICCREFACKFNVSNDSGCVKYNSIM</sequence>
<dbReference type="AlphaFoldDB" id="A0A1A9ZCC8"/>
<organism evidence="1 2">
    <name type="scientific">Glossina pallidipes</name>
    <name type="common">Tsetse fly</name>
    <dbReference type="NCBI Taxonomy" id="7398"/>
    <lineage>
        <taxon>Eukaryota</taxon>
        <taxon>Metazoa</taxon>
        <taxon>Ecdysozoa</taxon>
        <taxon>Arthropoda</taxon>
        <taxon>Hexapoda</taxon>
        <taxon>Insecta</taxon>
        <taxon>Pterygota</taxon>
        <taxon>Neoptera</taxon>
        <taxon>Endopterygota</taxon>
        <taxon>Diptera</taxon>
        <taxon>Brachycera</taxon>
        <taxon>Muscomorpha</taxon>
        <taxon>Hippoboscoidea</taxon>
        <taxon>Glossinidae</taxon>
        <taxon>Glossina</taxon>
    </lineage>
</organism>
<dbReference type="VEuPathDB" id="VectorBase:GPAI010399"/>
<reference evidence="2" key="1">
    <citation type="submission" date="2014-03" db="EMBL/GenBank/DDBJ databases">
        <authorList>
            <person name="Aksoy S."/>
            <person name="Warren W."/>
            <person name="Wilson R.K."/>
        </authorList>
    </citation>
    <scope>NUCLEOTIDE SEQUENCE [LARGE SCALE GENOMIC DNA]</scope>
    <source>
        <strain evidence="2">IAEA</strain>
    </source>
</reference>
<dbReference type="Proteomes" id="UP000092445">
    <property type="component" value="Unassembled WGS sequence"/>
</dbReference>
<proteinExistence type="predicted"/>